<dbReference type="Proteomes" id="UP000324222">
    <property type="component" value="Unassembled WGS sequence"/>
</dbReference>
<accession>A0A5B7HC20</accession>
<keyword evidence="2" id="KW-1185">Reference proteome</keyword>
<comment type="caution">
    <text evidence="1">The sequence shown here is derived from an EMBL/GenBank/DDBJ whole genome shotgun (WGS) entry which is preliminary data.</text>
</comment>
<name>A0A5B7HC20_PORTR</name>
<evidence type="ECO:0000313" key="1">
    <source>
        <dbReference type="EMBL" id="MPC69810.1"/>
    </source>
</evidence>
<gene>
    <name evidence="1" type="ORF">E2C01_064041</name>
</gene>
<dbReference type="AlphaFoldDB" id="A0A5B7HC20"/>
<organism evidence="1 2">
    <name type="scientific">Portunus trituberculatus</name>
    <name type="common">Swimming crab</name>
    <name type="synonym">Neptunus trituberculatus</name>
    <dbReference type="NCBI Taxonomy" id="210409"/>
    <lineage>
        <taxon>Eukaryota</taxon>
        <taxon>Metazoa</taxon>
        <taxon>Ecdysozoa</taxon>
        <taxon>Arthropoda</taxon>
        <taxon>Crustacea</taxon>
        <taxon>Multicrustacea</taxon>
        <taxon>Malacostraca</taxon>
        <taxon>Eumalacostraca</taxon>
        <taxon>Eucarida</taxon>
        <taxon>Decapoda</taxon>
        <taxon>Pleocyemata</taxon>
        <taxon>Brachyura</taxon>
        <taxon>Eubrachyura</taxon>
        <taxon>Portunoidea</taxon>
        <taxon>Portunidae</taxon>
        <taxon>Portuninae</taxon>
        <taxon>Portunus</taxon>
    </lineage>
</organism>
<sequence>MATDSLYTVLADSIMAAPPQPSVLSQCTRQLCCSADPNGFIDMVVENYDNSSATRAKSMHCYSSPCGLSILSLSPSGWGCFD</sequence>
<protein>
    <submittedName>
        <fullName evidence="1">Uncharacterized protein</fullName>
    </submittedName>
</protein>
<evidence type="ECO:0000313" key="2">
    <source>
        <dbReference type="Proteomes" id="UP000324222"/>
    </source>
</evidence>
<reference evidence="1 2" key="1">
    <citation type="submission" date="2019-05" db="EMBL/GenBank/DDBJ databases">
        <title>Another draft genome of Portunus trituberculatus and its Hox gene families provides insights of decapod evolution.</title>
        <authorList>
            <person name="Jeong J.-H."/>
            <person name="Song I."/>
            <person name="Kim S."/>
            <person name="Choi T."/>
            <person name="Kim D."/>
            <person name="Ryu S."/>
            <person name="Kim W."/>
        </authorList>
    </citation>
    <scope>NUCLEOTIDE SEQUENCE [LARGE SCALE GENOMIC DNA]</scope>
    <source>
        <tissue evidence="1">Muscle</tissue>
    </source>
</reference>
<dbReference type="EMBL" id="VSRR010030036">
    <property type="protein sequence ID" value="MPC69810.1"/>
    <property type="molecule type" value="Genomic_DNA"/>
</dbReference>
<proteinExistence type="predicted"/>